<reference evidence="16 17" key="1">
    <citation type="submission" date="2016-10" db="EMBL/GenBank/DDBJ databases">
        <authorList>
            <person name="de Groot N.N."/>
        </authorList>
    </citation>
    <scope>NUCLEOTIDE SEQUENCE [LARGE SCALE GENOMIC DNA]</scope>
    <source>
        <strain evidence="16 17">DSM 22789</strain>
    </source>
</reference>
<dbReference type="GO" id="GO:0006096">
    <property type="term" value="P:glycolytic process"/>
    <property type="evidence" value="ECO:0007669"/>
    <property type="project" value="UniProtKB-UniRule"/>
</dbReference>
<dbReference type="PANTHER" id="PTHR11406:SF23">
    <property type="entry name" value="PHOSPHOGLYCERATE KINASE 1, CHLOROPLASTIC-RELATED"/>
    <property type="match status" value="1"/>
</dbReference>
<feature type="binding site" evidence="13">
    <location>
        <position position="117"/>
    </location>
    <ligand>
        <name>(2R)-3-phosphoglycerate</name>
        <dbReference type="ChEBI" id="CHEBI:58272"/>
    </ligand>
</feature>
<keyword evidence="11 12" id="KW-0324">Glycolysis</keyword>
<dbReference type="Gene3D" id="3.40.50.1260">
    <property type="entry name" value="Phosphoglycerate kinase, N-terminal domain"/>
    <property type="match status" value="2"/>
</dbReference>
<keyword evidence="9 12" id="KW-0418">Kinase</keyword>
<dbReference type="GO" id="GO:0043531">
    <property type="term" value="F:ADP binding"/>
    <property type="evidence" value="ECO:0007669"/>
    <property type="project" value="TreeGrafter"/>
</dbReference>
<evidence type="ECO:0000256" key="2">
    <source>
        <dbReference type="ARBA" id="ARBA00004838"/>
    </source>
</evidence>
<dbReference type="GO" id="GO:0004618">
    <property type="term" value="F:phosphoglycerate kinase activity"/>
    <property type="evidence" value="ECO:0007669"/>
    <property type="project" value="UniProtKB-UniRule"/>
</dbReference>
<dbReference type="CDD" id="cd00318">
    <property type="entry name" value="Phosphoglycerate_kinase"/>
    <property type="match status" value="1"/>
</dbReference>
<dbReference type="GO" id="GO:0006094">
    <property type="term" value="P:gluconeogenesis"/>
    <property type="evidence" value="ECO:0007669"/>
    <property type="project" value="TreeGrafter"/>
</dbReference>
<dbReference type="FunFam" id="3.40.50.1260:FF:000006">
    <property type="entry name" value="Phosphoglycerate kinase"/>
    <property type="match status" value="1"/>
</dbReference>
<feature type="binding site" evidence="12">
    <location>
        <position position="293"/>
    </location>
    <ligand>
        <name>ATP</name>
        <dbReference type="ChEBI" id="CHEBI:30616"/>
    </ligand>
</feature>
<dbReference type="SUPFAM" id="SSF53748">
    <property type="entry name" value="Phosphoglycerate kinase"/>
    <property type="match status" value="1"/>
</dbReference>
<feature type="binding site" evidence="12">
    <location>
        <position position="35"/>
    </location>
    <ligand>
        <name>substrate</name>
    </ligand>
</feature>
<keyword evidence="12" id="KW-0963">Cytoplasm</keyword>
<dbReference type="STRING" id="683125.SAMN05660206_11138"/>
<dbReference type="InterPro" id="IPR036043">
    <property type="entry name" value="Phosphoglycerate_kinase_sf"/>
</dbReference>
<dbReference type="HAMAP" id="MF_00145">
    <property type="entry name" value="Phosphoglyc_kinase"/>
    <property type="match status" value="1"/>
</dbReference>
<gene>
    <name evidence="12" type="primary">pgk</name>
    <name evidence="16" type="ORF">SAMN05660206_11138</name>
</gene>
<evidence type="ECO:0000256" key="10">
    <source>
        <dbReference type="ARBA" id="ARBA00022840"/>
    </source>
</evidence>
<sequence>MKTIDDLNFSGKKALIRVDFNVPLDENFNITDDNRIQGAAPTIKKILKDGGSVILMSHLGRPKDGPTDKYSLKHIVSHLSKVLGVDVQFANDCIGAEAVEKAQNLKAGEVLLLENLRFYKEEEKGDKDFAEKLSKLGDVYVNDAFGTAHRAHASTAIVADFFPNNKYSGYLMAAEINNAEKVMNNPERPFTAIMGGAKVSDKIQLIEALLDKVDNLIIGGGMAYTFVKARGGEIGKSLVELDKLDLANELVKKAEEKGVNLVLPTDAQIADKFSNDADTYDGPNDQIPADREGLDIGKESGEHFAEVIRASNTLLWNGPMGVFEFDTFAKGTKAVADAVVAATERGAFSLIGGGDSAAAVSKFGMTEHVSYVSTGGGALLEYMEGKVLPGVKALED</sequence>
<dbReference type="OrthoDB" id="9808460at2"/>
<feature type="binding site" evidence="12 14">
    <location>
        <begin position="353"/>
        <end position="356"/>
    </location>
    <ligand>
        <name>ATP</name>
        <dbReference type="ChEBI" id="CHEBI:30616"/>
    </ligand>
</feature>
<feature type="binding site" evidence="12">
    <location>
        <position position="117"/>
    </location>
    <ligand>
        <name>substrate</name>
    </ligand>
</feature>
<evidence type="ECO:0000256" key="11">
    <source>
        <dbReference type="ARBA" id="ARBA00023152"/>
    </source>
</evidence>
<evidence type="ECO:0000256" key="6">
    <source>
        <dbReference type="ARBA" id="ARBA00016471"/>
    </source>
</evidence>
<evidence type="ECO:0000256" key="13">
    <source>
        <dbReference type="PIRSR" id="PIRSR000724-1"/>
    </source>
</evidence>
<evidence type="ECO:0000313" key="16">
    <source>
        <dbReference type="EMBL" id="SFT08116.1"/>
    </source>
</evidence>
<feature type="binding site" evidence="13">
    <location>
        <position position="35"/>
    </location>
    <ligand>
        <name>(2R)-3-phosphoglycerate</name>
        <dbReference type="ChEBI" id="CHEBI:58272"/>
    </ligand>
</feature>
<keyword evidence="7 12" id="KW-0808">Transferase</keyword>
<comment type="subcellular location">
    <subcellularLocation>
        <location evidence="12">Cytoplasm</location>
    </subcellularLocation>
</comment>
<feature type="binding site" evidence="12 13">
    <location>
        <begin position="19"/>
        <end position="21"/>
    </location>
    <ligand>
        <name>substrate</name>
    </ligand>
</feature>
<dbReference type="Proteomes" id="UP000198785">
    <property type="component" value="Unassembled WGS sequence"/>
</dbReference>
<dbReference type="InterPro" id="IPR001576">
    <property type="entry name" value="Phosphoglycerate_kinase"/>
</dbReference>
<feature type="binding site" evidence="12">
    <location>
        <position position="150"/>
    </location>
    <ligand>
        <name>substrate</name>
    </ligand>
</feature>
<dbReference type="PANTHER" id="PTHR11406">
    <property type="entry name" value="PHOSPHOGLYCERATE KINASE"/>
    <property type="match status" value="1"/>
</dbReference>
<keyword evidence="8 12" id="KW-0547">Nucleotide-binding</keyword>
<evidence type="ECO:0000256" key="1">
    <source>
        <dbReference type="ARBA" id="ARBA00000642"/>
    </source>
</evidence>
<evidence type="ECO:0000256" key="7">
    <source>
        <dbReference type="ARBA" id="ARBA00022679"/>
    </source>
</evidence>
<protein>
    <recommendedName>
        <fullName evidence="6 12">Phosphoglycerate kinase</fullName>
        <ecNumber evidence="5 12">2.7.2.3</ecNumber>
    </recommendedName>
</protein>
<feature type="binding site" evidence="13">
    <location>
        <position position="150"/>
    </location>
    <ligand>
        <name>(2R)-3-phosphoglycerate</name>
        <dbReference type="ChEBI" id="CHEBI:58272"/>
    </ligand>
</feature>
<evidence type="ECO:0000256" key="5">
    <source>
        <dbReference type="ARBA" id="ARBA00013061"/>
    </source>
</evidence>
<dbReference type="FunFam" id="3.40.50.1260:FF:000003">
    <property type="entry name" value="Phosphoglycerate kinase"/>
    <property type="match status" value="1"/>
</dbReference>
<proteinExistence type="inferred from homology"/>
<evidence type="ECO:0000256" key="4">
    <source>
        <dbReference type="ARBA" id="ARBA00011245"/>
    </source>
</evidence>
<keyword evidence="10 12" id="KW-0067">ATP-binding</keyword>
<feature type="binding site" evidence="12 13">
    <location>
        <begin position="58"/>
        <end position="61"/>
    </location>
    <ligand>
        <name>substrate</name>
    </ligand>
</feature>
<organism evidence="16 17">
    <name type="scientific">Sphingobacterium wenxiniae</name>
    <dbReference type="NCBI Taxonomy" id="683125"/>
    <lineage>
        <taxon>Bacteria</taxon>
        <taxon>Pseudomonadati</taxon>
        <taxon>Bacteroidota</taxon>
        <taxon>Sphingobacteriia</taxon>
        <taxon>Sphingobacteriales</taxon>
        <taxon>Sphingobacteriaceae</taxon>
        <taxon>Sphingobacterium</taxon>
    </lineage>
</organism>
<dbReference type="GO" id="GO:0005829">
    <property type="term" value="C:cytosol"/>
    <property type="evidence" value="ECO:0007669"/>
    <property type="project" value="TreeGrafter"/>
</dbReference>
<dbReference type="UniPathway" id="UPA00109">
    <property type="reaction ID" value="UER00185"/>
</dbReference>
<evidence type="ECO:0000313" key="17">
    <source>
        <dbReference type="Proteomes" id="UP000198785"/>
    </source>
</evidence>
<dbReference type="AlphaFoldDB" id="A0A1I6V3C0"/>
<evidence type="ECO:0000256" key="15">
    <source>
        <dbReference type="RuleBase" id="RU000532"/>
    </source>
</evidence>
<evidence type="ECO:0000256" key="9">
    <source>
        <dbReference type="ARBA" id="ARBA00022777"/>
    </source>
</evidence>
<name>A0A1I6V3C0_9SPHI</name>
<feature type="binding site" evidence="12 14">
    <location>
        <position position="202"/>
    </location>
    <ligand>
        <name>ATP</name>
        <dbReference type="ChEBI" id="CHEBI:30616"/>
    </ligand>
</feature>
<evidence type="ECO:0000256" key="8">
    <source>
        <dbReference type="ARBA" id="ARBA00022741"/>
    </source>
</evidence>
<accession>A0A1I6V3C0</accession>
<dbReference type="RefSeq" id="WP_093366883.1">
    <property type="nucleotide sequence ID" value="NZ_FOZZ01000011.1"/>
</dbReference>
<dbReference type="GO" id="GO:0005524">
    <property type="term" value="F:ATP binding"/>
    <property type="evidence" value="ECO:0007669"/>
    <property type="project" value="UniProtKB-KW"/>
</dbReference>
<evidence type="ECO:0000256" key="12">
    <source>
        <dbReference type="HAMAP-Rule" id="MF_00145"/>
    </source>
</evidence>
<comment type="subunit">
    <text evidence="4 12">Monomer.</text>
</comment>
<dbReference type="PRINTS" id="PR00477">
    <property type="entry name" value="PHGLYCKINASE"/>
</dbReference>
<keyword evidence="17" id="KW-1185">Reference proteome</keyword>
<dbReference type="PIRSF" id="PIRSF000724">
    <property type="entry name" value="Pgk"/>
    <property type="match status" value="1"/>
</dbReference>
<evidence type="ECO:0000256" key="14">
    <source>
        <dbReference type="PIRSR" id="PIRSR000724-2"/>
    </source>
</evidence>
<dbReference type="EMBL" id="FOZZ01000011">
    <property type="protein sequence ID" value="SFT08116.1"/>
    <property type="molecule type" value="Genomic_DNA"/>
</dbReference>
<dbReference type="InterPro" id="IPR015824">
    <property type="entry name" value="Phosphoglycerate_kinase_N"/>
</dbReference>
<feature type="binding site" evidence="12 14">
    <location>
        <position position="324"/>
    </location>
    <ligand>
        <name>ATP</name>
        <dbReference type="ChEBI" id="CHEBI:30616"/>
    </ligand>
</feature>
<dbReference type="Pfam" id="PF00162">
    <property type="entry name" value="PGK"/>
    <property type="match status" value="1"/>
</dbReference>
<evidence type="ECO:0000256" key="3">
    <source>
        <dbReference type="ARBA" id="ARBA00008982"/>
    </source>
</evidence>
<comment type="similarity">
    <text evidence="3 12 15">Belongs to the phosphoglycerate kinase family.</text>
</comment>
<dbReference type="EC" id="2.7.2.3" evidence="5 12"/>
<comment type="catalytic activity">
    <reaction evidence="1 12 15">
        <text>(2R)-3-phosphoglycerate + ATP = (2R)-3-phospho-glyceroyl phosphate + ADP</text>
        <dbReference type="Rhea" id="RHEA:14801"/>
        <dbReference type="ChEBI" id="CHEBI:30616"/>
        <dbReference type="ChEBI" id="CHEBI:57604"/>
        <dbReference type="ChEBI" id="CHEBI:58272"/>
        <dbReference type="ChEBI" id="CHEBI:456216"/>
        <dbReference type="EC" id="2.7.2.3"/>
    </reaction>
</comment>
<comment type="pathway">
    <text evidence="2 12">Carbohydrate degradation; glycolysis; pyruvate from D-glyceraldehyde 3-phosphate: step 2/5.</text>
</comment>